<organism evidence="1 2">
    <name type="scientific">Pseudoduganella dura</name>
    <dbReference type="NCBI Taxonomy" id="321982"/>
    <lineage>
        <taxon>Bacteria</taxon>
        <taxon>Pseudomonadati</taxon>
        <taxon>Pseudomonadota</taxon>
        <taxon>Betaproteobacteria</taxon>
        <taxon>Burkholderiales</taxon>
        <taxon>Oxalobacteraceae</taxon>
        <taxon>Telluria group</taxon>
        <taxon>Pseudoduganella</taxon>
    </lineage>
</organism>
<dbReference type="InterPro" id="IPR011041">
    <property type="entry name" value="Quinoprot_gluc/sorb_DH_b-prop"/>
</dbReference>
<dbReference type="SUPFAM" id="SSF50952">
    <property type="entry name" value="Soluble quinoprotein glucose dehydrogenase"/>
    <property type="match status" value="1"/>
</dbReference>
<proteinExistence type="predicted"/>
<protein>
    <submittedName>
        <fullName evidence="1">Uncharacterized protein</fullName>
    </submittedName>
</protein>
<dbReference type="RefSeq" id="WP_155707087.1">
    <property type="nucleotide sequence ID" value="NZ_BMWU01000014.1"/>
</dbReference>
<comment type="caution">
    <text evidence="1">The sequence shown here is derived from an EMBL/GenBank/DDBJ whole genome shotgun (WGS) entry which is preliminary data.</text>
</comment>
<sequence>MIFSIAPVVGLACDLTCSTLVISVQKRGEQGVAIVGGPGKPWRSPTDERGRRFLFIHAGDAGNLIGVRNNDVVSLDLEKRTYRVLYSHDSVVFHPARSGESLLFSDSPHFDSRLKNPYQNRRLYRYDLTTKKLKRLLAPWVAYALGAPVPTVDGRHCFSMILPAIEAAHRPAGTPGPTADDPQGFCFPESAMDGATADQTVLRKAVLPGPAADFYGLSVDRNGRYAAGWTVQGGPGRWMVYDLKSRILLRSLGTHLDRVALSPDGERYAHVAGGRGRVKGTIHAITTAEVLTRFDVDLRRVETVVLTPGTD</sequence>
<evidence type="ECO:0000313" key="2">
    <source>
        <dbReference type="Proteomes" id="UP000431684"/>
    </source>
</evidence>
<dbReference type="Proteomes" id="UP000431684">
    <property type="component" value="Unassembled WGS sequence"/>
</dbReference>
<accession>A0A6I3X2W7</accession>
<name>A0A6I3X2W7_9BURK</name>
<gene>
    <name evidence="1" type="ORF">GJV26_01595</name>
</gene>
<reference evidence="1 2" key="1">
    <citation type="submission" date="2019-11" db="EMBL/GenBank/DDBJ databases">
        <title>Draft Genome Sequences of Six Type Strains of the Genus Massilia.</title>
        <authorList>
            <person name="Miess H."/>
            <person name="Frediansyah A."/>
            <person name="Goeker M."/>
            <person name="Gross H."/>
        </authorList>
    </citation>
    <scope>NUCLEOTIDE SEQUENCE [LARGE SCALE GENOMIC DNA]</scope>
    <source>
        <strain evidence="1 2">DSM 17513</strain>
    </source>
</reference>
<keyword evidence="2" id="KW-1185">Reference proteome</keyword>
<evidence type="ECO:0000313" key="1">
    <source>
        <dbReference type="EMBL" id="MUI11194.1"/>
    </source>
</evidence>
<dbReference type="EMBL" id="WNWM01000002">
    <property type="protein sequence ID" value="MUI11194.1"/>
    <property type="molecule type" value="Genomic_DNA"/>
</dbReference>
<dbReference type="AlphaFoldDB" id="A0A6I3X2W7"/>